<keyword evidence="4" id="KW-1185">Reference proteome</keyword>
<evidence type="ECO:0000259" key="2">
    <source>
        <dbReference type="Pfam" id="PF12697"/>
    </source>
</evidence>
<dbReference type="RefSeq" id="WP_184918195.1">
    <property type="nucleotide sequence ID" value="NZ_JACHJR010000001.1"/>
</dbReference>
<dbReference type="Pfam" id="PF12697">
    <property type="entry name" value="Abhydrolase_6"/>
    <property type="match status" value="1"/>
</dbReference>
<dbReference type="GO" id="GO:0016020">
    <property type="term" value="C:membrane"/>
    <property type="evidence" value="ECO:0007669"/>
    <property type="project" value="TreeGrafter"/>
</dbReference>
<gene>
    <name evidence="3" type="ORF">F4556_004039</name>
</gene>
<dbReference type="InterPro" id="IPR050266">
    <property type="entry name" value="AB_hydrolase_sf"/>
</dbReference>
<dbReference type="InterPro" id="IPR029058">
    <property type="entry name" value="AB_hydrolase_fold"/>
</dbReference>
<evidence type="ECO:0000313" key="4">
    <source>
        <dbReference type="Proteomes" id="UP000573327"/>
    </source>
</evidence>
<name>A0A7W7SDJ7_9ACTN</name>
<dbReference type="PANTHER" id="PTHR43798">
    <property type="entry name" value="MONOACYLGLYCEROL LIPASE"/>
    <property type="match status" value="1"/>
</dbReference>
<dbReference type="Gene3D" id="3.40.50.1820">
    <property type="entry name" value="alpha/beta hydrolase"/>
    <property type="match status" value="1"/>
</dbReference>
<evidence type="ECO:0000256" key="1">
    <source>
        <dbReference type="ARBA" id="ARBA00022801"/>
    </source>
</evidence>
<comment type="caution">
    <text evidence="3">The sequence shown here is derived from an EMBL/GenBank/DDBJ whole genome shotgun (WGS) entry which is preliminary data.</text>
</comment>
<protein>
    <submittedName>
        <fullName evidence="3">Pimeloyl-ACP methyl ester carboxylesterase</fullName>
    </submittedName>
</protein>
<dbReference type="InterPro" id="IPR000073">
    <property type="entry name" value="AB_hydrolase_1"/>
</dbReference>
<sequence>MTITHRLVGEGAQRVIVLHDWFGTSAGWGPFLDYLDGETFSYAFLDYRGYGERADVPGEYTLAEIAGDALALADQLGWDRFSLVGHSMGGKAAQQVLALAPDRVQRLAGLTPVPAGPYPLGDAFDLFHGAAAHPENRRAILDLVTGNRATGVWLDRMTAQSVNDSRPEAFASYLTDWTTVDLAPKVAGLPLPARVFVGEHDLALNPELYRSTWLTHYPNGDLELLPNSGHYPMYEIPVALATTLEAFLRE</sequence>
<organism evidence="3 4">
    <name type="scientific">Kitasatospora gansuensis</name>
    <dbReference type="NCBI Taxonomy" id="258050"/>
    <lineage>
        <taxon>Bacteria</taxon>
        <taxon>Bacillati</taxon>
        <taxon>Actinomycetota</taxon>
        <taxon>Actinomycetes</taxon>
        <taxon>Kitasatosporales</taxon>
        <taxon>Streptomycetaceae</taxon>
        <taxon>Kitasatospora</taxon>
    </lineage>
</organism>
<dbReference type="AlphaFoldDB" id="A0A7W7SDJ7"/>
<dbReference type="Proteomes" id="UP000573327">
    <property type="component" value="Unassembled WGS sequence"/>
</dbReference>
<dbReference type="PANTHER" id="PTHR43798:SF31">
    <property type="entry name" value="AB HYDROLASE SUPERFAMILY PROTEIN YCLE"/>
    <property type="match status" value="1"/>
</dbReference>
<dbReference type="GO" id="GO:0016787">
    <property type="term" value="F:hydrolase activity"/>
    <property type="evidence" value="ECO:0007669"/>
    <property type="project" value="UniProtKB-KW"/>
</dbReference>
<accession>A0A7W7SDJ7</accession>
<evidence type="ECO:0000313" key="3">
    <source>
        <dbReference type="EMBL" id="MBB4948504.1"/>
    </source>
</evidence>
<dbReference type="SUPFAM" id="SSF53474">
    <property type="entry name" value="alpha/beta-Hydrolases"/>
    <property type="match status" value="1"/>
</dbReference>
<proteinExistence type="predicted"/>
<keyword evidence="1" id="KW-0378">Hydrolase</keyword>
<dbReference type="EMBL" id="JACHJR010000001">
    <property type="protein sequence ID" value="MBB4948504.1"/>
    <property type="molecule type" value="Genomic_DNA"/>
</dbReference>
<reference evidence="3 4" key="1">
    <citation type="submission" date="2020-08" db="EMBL/GenBank/DDBJ databases">
        <title>Sequencing the genomes of 1000 actinobacteria strains.</title>
        <authorList>
            <person name="Klenk H.-P."/>
        </authorList>
    </citation>
    <scope>NUCLEOTIDE SEQUENCE [LARGE SCALE GENOMIC DNA]</scope>
    <source>
        <strain evidence="3 4">DSM 44786</strain>
    </source>
</reference>
<feature type="domain" description="AB hydrolase-1" evidence="2">
    <location>
        <begin position="15"/>
        <end position="241"/>
    </location>
</feature>